<organism evidence="2 3">
    <name type="scientific">Zancudomyces culisetae</name>
    <name type="common">Gut fungus</name>
    <name type="synonym">Smittium culisetae</name>
    <dbReference type="NCBI Taxonomy" id="1213189"/>
    <lineage>
        <taxon>Eukaryota</taxon>
        <taxon>Fungi</taxon>
        <taxon>Fungi incertae sedis</taxon>
        <taxon>Zoopagomycota</taxon>
        <taxon>Kickxellomycotina</taxon>
        <taxon>Harpellomycetes</taxon>
        <taxon>Harpellales</taxon>
        <taxon>Legeriomycetaceae</taxon>
        <taxon>Zancudomyces</taxon>
    </lineage>
</organism>
<accession>A0A1R1PRX3</accession>
<name>A0A1R1PRX3_ZANCU</name>
<feature type="region of interest" description="Disordered" evidence="1">
    <location>
        <begin position="20"/>
        <end position="42"/>
    </location>
</feature>
<dbReference type="EMBL" id="LSSK01000327">
    <property type="protein sequence ID" value="OMH83704.1"/>
    <property type="molecule type" value="Genomic_DNA"/>
</dbReference>
<evidence type="ECO:0000256" key="1">
    <source>
        <dbReference type="SAM" id="MobiDB-lite"/>
    </source>
</evidence>
<keyword evidence="3" id="KW-1185">Reference proteome</keyword>
<dbReference type="Proteomes" id="UP000188320">
    <property type="component" value="Unassembled WGS sequence"/>
</dbReference>
<gene>
    <name evidence="2" type="ORF">AX774_g2780</name>
</gene>
<comment type="caution">
    <text evidence="2">The sequence shown here is derived from an EMBL/GenBank/DDBJ whole genome shotgun (WGS) entry which is preliminary data.</text>
</comment>
<proteinExistence type="predicted"/>
<sequence>MDNSRLVVVVYTQHKKHALKSGSRECTQPAGPARSNLTHHGNANGSDKLGSYCSGDLWNVLGTCQEKGE</sequence>
<reference evidence="3" key="1">
    <citation type="submission" date="2017-01" db="EMBL/GenBank/DDBJ databases">
        <authorList>
            <person name="Wang Y."/>
            <person name="White M."/>
            <person name="Kvist S."/>
            <person name="Moncalvo J.-M."/>
        </authorList>
    </citation>
    <scope>NUCLEOTIDE SEQUENCE [LARGE SCALE GENOMIC DNA]</scope>
    <source>
        <strain evidence="3">COL-18-3</strain>
    </source>
</reference>
<evidence type="ECO:0000313" key="2">
    <source>
        <dbReference type="EMBL" id="OMH83704.1"/>
    </source>
</evidence>
<dbReference type="AlphaFoldDB" id="A0A1R1PRX3"/>
<protein>
    <submittedName>
        <fullName evidence="2">Uncharacterized protein</fullName>
    </submittedName>
</protein>
<evidence type="ECO:0000313" key="3">
    <source>
        <dbReference type="Proteomes" id="UP000188320"/>
    </source>
</evidence>